<reference evidence="2" key="2">
    <citation type="submission" date="2021-08" db="EMBL/GenBank/DDBJ databases">
        <authorList>
            <person name="Tani A."/>
            <person name="Ola A."/>
            <person name="Ogura Y."/>
            <person name="Katsura K."/>
            <person name="Hayashi T."/>
        </authorList>
    </citation>
    <scope>NUCLEOTIDE SEQUENCE</scope>
    <source>
        <strain evidence="2">JCM 32048</strain>
    </source>
</reference>
<sequence length="141" mass="14365">MSGETDSMNGEADLGRLLAGMRSELRPGTYVFVSAAEGAVPAGLAPVMDFREAEGTTLILPEADAAQAGLAGAFPCRWITLAVPSSLGAVGFLAAVTACLAEAGIAVNAVSAFHHDHLFVPVARAEEATGLLRELADRAAS</sequence>
<accession>A0AA37M6E3</accession>
<reference evidence="2" key="1">
    <citation type="journal article" date="2016" name="Front. Microbiol.">
        <title>Genome Sequence of the Piezophilic, Mesophilic Sulfate-Reducing Bacterium Desulfovibrio indicus J2T.</title>
        <authorList>
            <person name="Cao J."/>
            <person name="Maignien L."/>
            <person name="Shao Z."/>
            <person name="Alain K."/>
            <person name="Jebbar M."/>
        </authorList>
    </citation>
    <scope>NUCLEOTIDE SEQUENCE</scope>
    <source>
        <strain evidence="2">JCM 32048</strain>
    </source>
</reference>
<evidence type="ECO:0000259" key="1">
    <source>
        <dbReference type="Pfam" id="PF10000"/>
    </source>
</evidence>
<dbReference type="PANTHER" id="PTHR39199">
    <property type="entry name" value="BLR5128 PROTEIN"/>
    <property type="match status" value="1"/>
</dbReference>
<dbReference type="Pfam" id="PF10000">
    <property type="entry name" value="ACT_3"/>
    <property type="match status" value="1"/>
</dbReference>
<protein>
    <recommendedName>
        <fullName evidence="1">DUF2241 domain-containing protein</fullName>
    </recommendedName>
</protein>
<comment type="caution">
    <text evidence="2">The sequence shown here is derived from an EMBL/GenBank/DDBJ whole genome shotgun (WGS) entry which is preliminary data.</text>
</comment>
<gene>
    <name evidence="2" type="ORF">MPEAHAMD_3872</name>
</gene>
<evidence type="ECO:0000313" key="3">
    <source>
        <dbReference type="Proteomes" id="UP001055286"/>
    </source>
</evidence>
<proteinExistence type="predicted"/>
<dbReference type="InterPro" id="IPR018717">
    <property type="entry name" value="DUF2241"/>
</dbReference>
<dbReference type="EMBL" id="BPQJ01000018">
    <property type="protein sequence ID" value="GJD63701.1"/>
    <property type="molecule type" value="Genomic_DNA"/>
</dbReference>
<dbReference type="PANTHER" id="PTHR39199:SF1">
    <property type="entry name" value="BLR5128 PROTEIN"/>
    <property type="match status" value="1"/>
</dbReference>
<name>A0AA37M6E3_9HYPH</name>
<dbReference type="SUPFAM" id="SSF55021">
    <property type="entry name" value="ACT-like"/>
    <property type="match status" value="2"/>
</dbReference>
<feature type="domain" description="DUF2241" evidence="1">
    <location>
        <begin position="9"/>
        <end position="77"/>
    </location>
</feature>
<dbReference type="Proteomes" id="UP001055286">
    <property type="component" value="Unassembled WGS sequence"/>
</dbReference>
<dbReference type="Gene3D" id="3.30.2130.10">
    <property type="entry name" value="VC0802-like"/>
    <property type="match status" value="1"/>
</dbReference>
<organism evidence="2 3">
    <name type="scientific">Methylobacterium frigidaeris</name>
    <dbReference type="NCBI Taxonomy" id="2038277"/>
    <lineage>
        <taxon>Bacteria</taxon>
        <taxon>Pseudomonadati</taxon>
        <taxon>Pseudomonadota</taxon>
        <taxon>Alphaproteobacteria</taxon>
        <taxon>Hyphomicrobiales</taxon>
        <taxon>Methylobacteriaceae</taxon>
        <taxon>Methylobacterium</taxon>
    </lineage>
</organism>
<dbReference type="InterPro" id="IPR045865">
    <property type="entry name" value="ACT-like_dom_sf"/>
</dbReference>
<evidence type="ECO:0000313" key="2">
    <source>
        <dbReference type="EMBL" id="GJD63701.1"/>
    </source>
</evidence>
<dbReference type="AlphaFoldDB" id="A0AA37M6E3"/>
<keyword evidence="3" id="KW-1185">Reference proteome</keyword>